<dbReference type="CDD" id="cd03484">
    <property type="entry name" value="MutL_Trans_hPMS_2_like"/>
    <property type="match status" value="1"/>
</dbReference>
<dbReference type="FunFam" id="3.30.1370.100:FF:000001">
    <property type="entry name" value="Mismatch repair endonuclease pms1, putative"/>
    <property type="match status" value="1"/>
</dbReference>
<dbReference type="VEuPathDB" id="VectorBase:MDOA008679"/>
<dbReference type="Proteomes" id="UP001652621">
    <property type="component" value="Unplaced"/>
</dbReference>
<dbReference type="Pfam" id="PF01119">
    <property type="entry name" value="DNA_mis_repair"/>
    <property type="match status" value="1"/>
</dbReference>
<evidence type="ECO:0000256" key="1">
    <source>
        <dbReference type="ARBA" id="ARBA00006082"/>
    </source>
</evidence>
<dbReference type="Pfam" id="PF13589">
    <property type="entry name" value="HATPase_c_3"/>
    <property type="match status" value="1"/>
</dbReference>
<feature type="compositionally biased region" description="Polar residues" evidence="3">
    <location>
        <begin position="549"/>
        <end position="558"/>
    </location>
</feature>
<dbReference type="InterPro" id="IPR014790">
    <property type="entry name" value="MutL_C"/>
</dbReference>
<dbReference type="RefSeq" id="XP_005182742.1">
    <property type="nucleotide sequence ID" value="XM_005182685.3"/>
</dbReference>
<feature type="domain" description="DNA mismatch repair protein S5" evidence="5">
    <location>
        <begin position="238"/>
        <end position="392"/>
    </location>
</feature>
<dbReference type="SMART" id="SM01340">
    <property type="entry name" value="DNA_mis_repair"/>
    <property type="match status" value="1"/>
</dbReference>
<dbReference type="EnsemblMetazoa" id="MDOA008679-RA">
    <property type="protein sequence ID" value="MDOA008679-PA"/>
    <property type="gene ID" value="MDOA008679"/>
</dbReference>
<dbReference type="Gene3D" id="3.30.1540.20">
    <property type="entry name" value="MutL, C-terminal domain, dimerisation subdomain"/>
    <property type="match status" value="1"/>
</dbReference>
<dbReference type="GO" id="GO:0140664">
    <property type="term" value="F:ATP-dependent DNA damage sensor activity"/>
    <property type="evidence" value="ECO:0007669"/>
    <property type="project" value="InterPro"/>
</dbReference>
<dbReference type="EnsemblMetazoa" id="MDOA008679-RB">
    <property type="protein sequence ID" value="MDOA008679-PB"/>
    <property type="gene ID" value="MDOA008679"/>
</dbReference>
<feature type="region of interest" description="Disordered" evidence="3">
    <location>
        <begin position="504"/>
        <end position="600"/>
    </location>
</feature>
<dbReference type="InterPro" id="IPR020568">
    <property type="entry name" value="Ribosomal_Su5_D2-typ_SF"/>
</dbReference>
<dbReference type="eggNOG" id="KOG1978">
    <property type="taxonomic scope" value="Eukaryota"/>
</dbReference>
<dbReference type="AlphaFoldDB" id="A0A1I8MUW1"/>
<reference evidence="6" key="1">
    <citation type="submission" date="2020-05" db="UniProtKB">
        <authorList>
            <consortium name="EnsemblMetazoa"/>
        </authorList>
    </citation>
    <scope>IDENTIFICATION</scope>
    <source>
        <strain evidence="6">Aabys</strain>
    </source>
</reference>
<dbReference type="GO" id="GO:0004519">
    <property type="term" value="F:endonuclease activity"/>
    <property type="evidence" value="ECO:0007669"/>
    <property type="project" value="UniProtKB-KW"/>
</dbReference>
<dbReference type="FunFam" id="3.30.230.10:FF:000070">
    <property type="entry name" value="mismatch repair endonuclease PMS2"/>
    <property type="match status" value="1"/>
</dbReference>
<dbReference type="InterPro" id="IPR002099">
    <property type="entry name" value="MutL/Mlh/PMS"/>
</dbReference>
<dbReference type="OrthoDB" id="10254304at2759"/>
<dbReference type="Gene3D" id="3.30.565.10">
    <property type="entry name" value="Histidine kinase-like ATPase, C-terminal domain"/>
    <property type="match status" value="1"/>
</dbReference>
<dbReference type="FunFam" id="3.30.565.10:FF:000014">
    <property type="entry name" value="Mismatch repair endonuclease pms1, putative"/>
    <property type="match status" value="1"/>
</dbReference>
<dbReference type="SUPFAM" id="SSF118116">
    <property type="entry name" value="DNA mismatch repair protein MutL"/>
    <property type="match status" value="1"/>
</dbReference>
<dbReference type="PROSITE" id="PS00058">
    <property type="entry name" value="DNA_MISMATCH_REPAIR_1"/>
    <property type="match status" value="1"/>
</dbReference>
<dbReference type="NCBIfam" id="TIGR00585">
    <property type="entry name" value="mutl"/>
    <property type="match status" value="1"/>
</dbReference>
<organism evidence="6">
    <name type="scientific">Musca domestica</name>
    <name type="common">House fly</name>
    <dbReference type="NCBI Taxonomy" id="7370"/>
    <lineage>
        <taxon>Eukaryota</taxon>
        <taxon>Metazoa</taxon>
        <taxon>Ecdysozoa</taxon>
        <taxon>Arthropoda</taxon>
        <taxon>Hexapoda</taxon>
        <taxon>Insecta</taxon>
        <taxon>Pterygota</taxon>
        <taxon>Neoptera</taxon>
        <taxon>Endopterygota</taxon>
        <taxon>Diptera</taxon>
        <taxon>Brachycera</taxon>
        <taxon>Muscomorpha</taxon>
        <taxon>Muscoidea</taxon>
        <taxon>Muscidae</taxon>
        <taxon>Musca</taxon>
    </lineage>
</organism>
<dbReference type="GO" id="GO:0016887">
    <property type="term" value="F:ATP hydrolysis activity"/>
    <property type="evidence" value="ECO:0007669"/>
    <property type="project" value="InterPro"/>
</dbReference>
<gene>
    <name evidence="6" type="primary">101887628</name>
    <name evidence="8" type="synonym">LOC101887628</name>
</gene>
<keyword evidence="8" id="KW-0378">Hydrolase</keyword>
<keyword evidence="8" id="KW-0540">Nuclease</keyword>
<sequence length="897" mass="101211">MEKDGMDTADDDACAVPATNEDSRSIKSISKDNVHKICSGQVIVSLAIAVKELVENAIDAGATSVDVKLIEHGAECIEVSDNGIGVEEHNLEGMTAKYHTSKLREFADLQSIATFGFRGEALSSLCALANMTIITRHRNAEVATKIELDLEGNIKSRTPCARCVGTTVILENIFEKLPVRRRAFVKNVKKEFNQMCQILQAYGLVCKGVRIKCTNQTAKGKKSVILQTQGSNNISSNISAVFGSRQVSDIVELKSPLKKSNGGNNDVDVLLEELQEDLGDTVGLTREDIEQVLHCKLEGYISSCSHGSGRSSKDRQFFYVNSRPCDPKNISKVVNEVYHRYNPHQFPFVYLNIITDRESVDVNLTPDKRQLHINNEKILMTLIKKALDSTFGNIPSTYKMQNTIINSMITMEEEGGKKKEKSDENNEHSDIYATNMHTFSQVLSQWKRTGDTEGIVVSSTKTCKRKCTESNEIATRTLKMQKIQEYLKNENSVPMATVQCYKSETEDDVKRKEDTPGPLLSTPLATVQCYKSEPENDDNGNGKRKEDTSSPLLSTVQYYKSEYDDGSVEGDGKQKEDTADTLSSSLKECRPPPRSTESLRDDVLEFDLPLKQDSEKNLTLDESVSEMYMQRKPCSEMETSISDIERTLQKEIHVEQQIQLKSKLERLRFRSEINPSQNKTAEAELQKEISKVHFARMEILGQFNLGFIITKLDTDLFIIDQHATDEKYNFETLQETTQLHHQPLAVAQTLELTAVNEMVLIDHLPMFEKNGFKFEINYDAPPTKKVRLLGKPFSKNWEFGKDDIDELIFMLQDAPEGTMCRPSRIRAMFASRACRKSVMIGTSLKKSTMEMLVRHMGEIEQPWNCPHGRPTMRHLINYALLKDNEVVHTDTTGSYCN</sequence>
<dbReference type="InterPro" id="IPR014721">
    <property type="entry name" value="Ribsml_uS5_D2-typ_fold_subgr"/>
</dbReference>
<name>A0A1I8MUW1_MUSDO</name>
<dbReference type="Gene3D" id="3.30.230.10">
    <property type="match status" value="1"/>
</dbReference>
<dbReference type="CDD" id="cd16926">
    <property type="entry name" value="HATPase_MutL-MLH-PMS-like"/>
    <property type="match status" value="1"/>
</dbReference>
<evidence type="ECO:0000259" key="5">
    <source>
        <dbReference type="SMART" id="SM01340"/>
    </source>
</evidence>
<dbReference type="SUPFAM" id="SSF55874">
    <property type="entry name" value="ATPase domain of HSP90 chaperone/DNA topoisomerase II/histidine kinase"/>
    <property type="match status" value="1"/>
</dbReference>
<accession>A0A1I8MUW1</accession>
<dbReference type="InterPro" id="IPR036890">
    <property type="entry name" value="HATPase_C_sf"/>
</dbReference>
<dbReference type="InterPro" id="IPR042120">
    <property type="entry name" value="MutL_C_dimsub"/>
</dbReference>
<keyword evidence="7" id="KW-1185">Reference proteome</keyword>
<dbReference type="InterPro" id="IPR014762">
    <property type="entry name" value="DNA_mismatch_repair_CS"/>
</dbReference>
<proteinExistence type="inferred from homology"/>
<dbReference type="GO" id="GO:0006298">
    <property type="term" value="P:mismatch repair"/>
    <property type="evidence" value="ECO:0007669"/>
    <property type="project" value="InterPro"/>
</dbReference>
<dbReference type="KEGG" id="mde:101887628"/>
<evidence type="ECO:0000259" key="4">
    <source>
        <dbReference type="SMART" id="SM00853"/>
    </source>
</evidence>
<dbReference type="Pfam" id="PF08676">
    <property type="entry name" value="MutL_C"/>
    <property type="match status" value="1"/>
</dbReference>
<evidence type="ECO:0000256" key="2">
    <source>
        <dbReference type="ARBA" id="ARBA00022763"/>
    </source>
</evidence>
<keyword evidence="2" id="KW-0227">DNA damage</keyword>
<dbReference type="Gene3D" id="3.30.1370.100">
    <property type="entry name" value="MutL, C-terminal domain, regulatory subdomain"/>
    <property type="match status" value="1"/>
</dbReference>
<feature type="compositionally biased region" description="Basic and acidic residues" evidence="3">
    <location>
        <begin position="587"/>
        <end position="600"/>
    </location>
</feature>
<dbReference type="PANTHER" id="PTHR10073:SF52">
    <property type="entry name" value="MISMATCH REPAIR ENDONUCLEASE PMS2"/>
    <property type="match status" value="1"/>
</dbReference>
<dbReference type="SUPFAM" id="SSF54211">
    <property type="entry name" value="Ribosomal protein S5 domain 2-like"/>
    <property type="match status" value="1"/>
</dbReference>
<dbReference type="VEuPathDB" id="VectorBase:MDOMA2_016533"/>
<comment type="similarity">
    <text evidence="1">Belongs to the DNA mismatch repair MutL/HexB family.</text>
</comment>
<evidence type="ECO:0000313" key="8">
    <source>
        <dbReference type="RefSeq" id="XP_005182742.1"/>
    </source>
</evidence>
<dbReference type="InterPro" id="IPR038973">
    <property type="entry name" value="MutL/Mlh/Pms-like"/>
</dbReference>
<dbReference type="GO" id="GO:0030983">
    <property type="term" value="F:mismatched DNA binding"/>
    <property type="evidence" value="ECO:0007669"/>
    <property type="project" value="InterPro"/>
</dbReference>
<dbReference type="GO" id="GO:0032389">
    <property type="term" value="C:MutLalpha complex"/>
    <property type="evidence" value="ECO:0007669"/>
    <property type="project" value="TreeGrafter"/>
</dbReference>
<reference evidence="8" key="2">
    <citation type="submission" date="2025-04" db="UniProtKB">
        <authorList>
            <consortium name="RefSeq"/>
        </authorList>
    </citation>
    <scope>IDENTIFICATION</scope>
    <source>
        <strain evidence="8">Aabys</strain>
    </source>
</reference>
<dbReference type="InterPro" id="IPR013507">
    <property type="entry name" value="DNA_mismatch_S5_2-like"/>
</dbReference>
<dbReference type="STRING" id="7370.A0A1I8MUW1"/>
<dbReference type="InterPro" id="IPR042121">
    <property type="entry name" value="MutL_C_regsub"/>
</dbReference>
<keyword evidence="8" id="KW-0255">Endonuclease</keyword>
<evidence type="ECO:0000313" key="7">
    <source>
        <dbReference type="Proteomes" id="UP001652621"/>
    </source>
</evidence>
<dbReference type="PANTHER" id="PTHR10073">
    <property type="entry name" value="DNA MISMATCH REPAIR PROTEIN MLH, PMS, MUTL"/>
    <property type="match status" value="1"/>
</dbReference>
<feature type="domain" description="MutL C-terminal dimerisation" evidence="4">
    <location>
        <begin position="699"/>
        <end position="844"/>
    </location>
</feature>
<dbReference type="GO" id="GO:0005524">
    <property type="term" value="F:ATP binding"/>
    <property type="evidence" value="ECO:0007669"/>
    <property type="project" value="InterPro"/>
</dbReference>
<protein>
    <submittedName>
        <fullName evidence="8">Mismatch repair endonuclease PMS2</fullName>
    </submittedName>
</protein>
<evidence type="ECO:0000313" key="6">
    <source>
        <dbReference type="EnsemblMetazoa" id="MDOA008679-PB"/>
    </source>
</evidence>
<evidence type="ECO:0000256" key="3">
    <source>
        <dbReference type="SAM" id="MobiDB-lite"/>
    </source>
</evidence>
<dbReference type="InterPro" id="IPR037198">
    <property type="entry name" value="MutL_C_sf"/>
</dbReference>
<dbReference type="SMART" id="SM00853">
    <property type="entry name" value="MutL_C"/>
    <property type="match status" value="1"/>
</dbReference>